<evidence type="ECO:0000259" key="1">
    <source>
        <dbReference type="Pfam" id="PF12680"/>
    </source>
</evidence>
<organism evidence="2 3">
    <name type="scientific">Elongatibacter sediminis</name>
    <dbReference type="NCBI Taxonomy" id="3119006"/>
    <lineage>
        <taxon>Bacteria</taxon>
        <taxon>Pseudomonadati</taxon>
        <taxon>Pseudomonadota</taxon>
        <taxon>Gammaproteobacteria</taxon>
        <taxon>Chromatiales</taxon>
        <taxon>Wenzhouxiangellaceae</taxon>
        <taxon>Elongatibacter</taxon>
    </lineage>
</organism>
<dbReference type="AlphaFoldDB" id="A0AAW9RB94"/>
<dbReference type="InterPro" id="IPR032710">
    <property type="entry name" value="NTF2-like_dom_sf"/>
</dbReference>
<dbReference type="Proteomes" id="UP001359886">
    <property type="component" value="Unassembled WGS sequence"/>
</dbReference>
<dbReference type="RefSeq" id="WP_354694591.1">
    <property type="nucleotide sequence ID" value="NZ_JAZHOG010000003.1"/>
</dbReference>
<dbReference type="InterPro" id="IPR037401">
    <property type="entry name" value="SnoaL-like"/>
</dbReference>
<protein>
    <submittedName>
        <fullName evidence="2">Nuclear transport factor 2 family protein</fullName>
    </submittedName>
</protein>
<dbReference type="Gene3D" id="3.10.450.50">
    <property type="match status" value="1"/>
</dbReference>
<dbReference type="Pfam" id="PF12680">
    <property type="entry name" value="SnoaL_2"/>
    <property type="match status" value="1"/>
</dbReference>
<dbReference type="EMBL" id="JAZHOG010000003">
    <property type="protein sequence ID" value="MEJ8567278.1"/>
    <property type="molecule type" value="Genomic_DNA"/>
</dbReference>
<comment type="caution">
    <text evidence="2">The sequence shown here is derived from an EMBL/GenBank/DDBJ whole genome shotgun (WGS) entry which is preliminary data.</text>
</comment>
<keyword evidence="3" id="KW-1185">Reference proteome</keyword>
<sequence>MGKAYDAVQRYIDSMKAKDLEATLDCFTDDCIYYLHVGTRPFIGKDYMRKGITILWPHQVASRWRIVNYVEDDNKIIFEGIDEYDQPDGTTVKMPYMGIYQIKDGRIWRGRDYFDMKGYLDMTKGDSNQYLLDVADTMHEQP</sequence>
<dbReference type="SUPFAM" id="SSF54427">
    <property type="entry name" value="NTF2-like"/>
    <property type="match status" value="1"/>
</dbReference>
<accession>A0AAW9RB94</accession>
<proteinExistence type="predicted"/>
<evidence type="ECO:0000313" key="2">
    <source>
        <dbReference type="EMBL" id="MEJ8567278.1"/>
    </source>
</evidence>
<name>A0AAW9RB94_9GAMM</name>
<reference evidence="2 3" key="1">
    <citation type="submission" date="2024-02" db="EMBL/GenBank/DDBJ databases">
        <title>A novel Wenzhouxiangellaceae bacterium, isolated from coastal sediments.</title>
        <authorList>
            <person name="Du Z.-J."/>
            <person name="Ye Y.-Q."/>
            <person name="Zhang X.-Y."/>
        </authorList>
    </citation>
    <scope>NUCLEOTIDE SEQUENCE [LARGE SCALE GENOMIC DNA]</scope>
    <source>
        <strain evidence="2 3">CH-27</strain>
    </source>
</reference>
<evidence type="ECO:0000313" key="3">
    <source>
        <dbReference type="Proteomes" id="UP001359886"/>
    </source>
</evidence>
<feature type="domain" description="SnoaL-like" evidence="1">
    <location>
        <begin position="8"/>
        <end position="109"/>
    </location>
</feature>
<gene>
    <name evidence="2" type="ORF">V3330_06530</name>
</gene>